<dbReference type="KEGG" id="saga:M5M_12505"/>
<evidence type="ECO:0000313" key="8">
    <source>
        <dbReference type="Proteomes" id="UP000000466"/>
    </source>
</evidence>
<dbReference type="InterPro" id="IPR005598">
    <property type="entry name" value="ATP_synth_I"/>
</dbReference>
<evidence type="ECO:0000256" key="5">
    <source>
        <dbReference type="ARBA" id="ARBA00023136"/>
    </source>
</evidence>
<dbReference type="eggNOG" id="COG3312">
    <property type="taxonomic scope" value="Bacteria"/>
</dbReference>
<dbReference type="AlphaFoldDB" id="K4L0K2"/>
<dbReference type="HOGENOM" id="CLU_121415_3_2_6"/>
<keyword evidence="4 6" id="KW-1133">Transmembrane helix</keyword>
<organism evidence="7 8">
    <name type="scientific">Simiduia agarivorans (strain DSM 21679 / JCM 13881 / BCRC 17597 / SA1)</name>
    <dbReference type="NCBI Taxonomy" id="1117647"/>
    <lineage>
        <taxon>Bacteria</taxon>
        <taxon>Pseudomonadati</taxon>
        <taxon>Pseudomonadota</taxon>
        <taxon>Gammaproteobacteria</taxon>
        <taxon>Cellvibrionales</taxon>
        <taxon>Cellvibrionaceae</taxon>
        <taxon>Simiduia</taxon>
    </lineage>
</organism>
<feature type="transmembrane region" description="Helical" evidence="6">
    <location>
        <begin position="40"/>
        <end position="65"/>
    </location>
</feature>
<evidence type="ECO:0000256" key="4">
    <source>
        <dbReference type="ARBA" id="ARBA00022989"/>
    </source>
</evidence>
<feature type="transmembrane region" description="Helical" evidence="6">
    <location>
        <begin position="86"/>
        <end position="103"/>
    </location>
</feature>
<sequence length="128" mass="13884">MASRSKPPIFTWLGIELVCLALVVGSVWVIEPDSVEPPRLWMSCLFGGLVAIIPHTYFAGLAWRFAGARAARAVVNSFYRGESGKFVLTLVGFGLIFVSPLPVNPLALFVSYGLMLALQIGLAARFAR</sequence>
<comment type="subcellular location">
    <subcellularLocation>
        <location evidence="1">Cell membrane</location>
        <topology evidence="1">Multi-pass membrane protein</topology>
    </subcellularLocation>
</comment>
<protein>
    <submittedName>
        <fullName evidence="7">F0F1 ATP synthase subunit I</fullName>
        <ecNumber evidence="7">3.6.3.14</ecNumber>
    </submittedName>
</protein>
<dbReference type="Proteomes" id="UP000000466">
    <property type="component" value="Chromosome"/>
</dbReference>
<evidence type="ECO:0000313" key="7">
    <source>
        <dbReference type="EMBL" id="AFU99657.2"/>
    </source>
</evidence>
<dbReference type="EMBL" id="CP003746">
    <property type="protein sequence ID" value="AFU99657.2"/>
    <property type="molecule type" value="Genomic_DNA"/>
</dbReference>
<gene>
    <name evidence="7" type="ordered locus">M5M_12505</name>
</gene>
<dbReference type="STRING" id="1117647.M5M_12505"/>
<keyword evidence="8" id="KW-1185">Reference proteome</keyword>
<name>K4L0K2_SIMAS</name>
<evidence type="ECO:0000256" key="3">
    <source>
        <dbReference type="ARBA" id="ARBA00022692"/>
    </source>
</evidence>
<keyword evidence="2" id="KW-1003">Cell membrane</keyword>
<evidence type="ECO:0000256" key="2">
    <source>
        <dbReference type="ARBA" id="ARBA00022475"/>
    </source>
</evidence>
<proteinExistence type="predicted"/>
<reference evidence="7 8" key="1">
    <citation type="journal article" date="2013" name="Genome Announc.">
        <title>Complete genome sequence of Simiduia agarivorans SA1(T), a marine bacterium able to degrade a variety of polysaccharides.</title>
        <authorList>
            <person name="Lin S.Y."/>
            <person name="Shieh W.Y."/>
            <person name="Chen J.S."/>
            <person name="Tang S.L."/>
        </authorList>
    </citation>
    <scope>NUCLEOTIDE SEQUENCE [LARGE SCALE GENOMIC DNA]</scope>
    <source>
        <strain evidence="8">DSM 21679 / JCM 13881 / BCRC 17597 / SA1</strain>
    </source>
</reference>
<feature type="transmembrane region" description="Helical" evidence="6">
    <location>
        <begin position="109"/>
        <end position="127"/>
    </location>
</feature>
<keyword evidence="3 6" id="KW-0812">Transmembrane</keyword>
<keyword evidence="5 6" id="KW-0472">Membrane</keyword>
<dbReference type="EC" id="3.6.3.14" evidence="7"/>
<accession>K4L0K2</accession>
<dbReference type="Pfam" id="PF03899">
    <property type="entry name" value="ATP-synt_I"/>
    <property type="match status" value="1"/>
</dbReference>
<feature type="transmembrane region" description="Helical" evidence="6">
    <location>
        <begin position="9"/>
        <end position="28"/>
    </location>
</feature>
<evidence type="ECO:0000256" key="6">
    <source>
        <dbReference type="SAM" id="Phobius"/>
    </source>
</evidence>
<keyword evidence="7" id="KW-0378">Hydrolase</keyword>
<dbReference type="GO" id="GO:0016787">
    <property type="term" value="F:hydrolase activity"/>
    <property type="evidence" value="ECO:0007669"/>
    <property type="project" value="UniProtKB-KW"/>
</dbReference>
<evidence type="ECO:0000256" key="1">
    <source>
        <dbReference type="ARBA" id="ARBA00004651"/>
    </source>
</evidence>
<dbReference type="GO" id="GO:0005886">
    <property type="term" value="C:plasma membrane"/>
    <property type="evidence" value="ECO:0007669"/>
    <property type="project" value="UniProtKB-SubCell"/>
</dbReference>